<dbReference type="STRING" id="266809.PM03_14175"/>
<dbReference type="Pfam" id="PF09335">
    <property type="entry name" value="VTT_dom"/>
    <property type="match status" value="1"/>
</dbReference>
<evidence type="ECO:0000313" key="9">
    <source>
        <dbReference type="Proteomes" id="UP000051298"/>
    </source>
</evidence>
<feature type="transmembrane region" description="Helical" evidence="6">
    <location>
        <begin position="152"/>
        <end position="174"/>
    </location>
</feature>
<dbReference type="RefSeq" id="WP_058122582.1">
    <property type="nucleotide sequence ID" value="NZ_CYRX01000009.1"/>
</dbReference>
<dbReference type="InterPro" id="IPR032816">
    <property type="entry name" value="VTT_dom"/>
</dbReference>
<dbReference type="InterPro" id="IPR015414">
    <property type="entry name" value="TMEM64"/>
</dbReference>
<evidence type="ECO:0000256" key="4">
    <source>
        <dbReference type="ARBA" id="ARBA00022989"/>
    </source>
</evidence>
<dbReference type="eggNOG" id="COG0398">
    <property type="taxonomic scope" value="Bacteria"/>
</dbReference>
<dbReference type="Proteomes" id="UP000051298">
    <property type="component" value="Unassembled WGS sequence"/>
</dbReference>
<reference evidence="8 9" key="1">
    <citation type="submission" date="2015-09" db="EMBL/GenBank/DDBJ databases">
        <authorList>
            <consortium name="Swine Surveillance"/>
        </authorList>
    </citation>
    <scope>NUCLEOTIDE SEQUENCE [LARGE SCALE GENOMIC DNA]</scope>
    <source>
        <strain evidence="8 9">CECT 5294</strain>
    </source>
</reference>
<name>A0A0P1EWI4_9RHOB</name>
<dbReference type="PANTHER" id="PTHR12677">
    <property type="entry name" value="GOLGI APPARATUS MEMBRANE PROTEIN TVP38-RELATED"/>
    <property type="match status" value="1"/>
</dbReference>
<comment type="similarity">
    <text evidence="6">Belongs to the TVP38/TMEM64 family.</text>
</comment>
<protein>
    <recommendedName>
        <fullName evidence="6">TVP38/TMEM64 family membrane protein</fullName>
    </recommendedName>
</protein>
<feature type="transmembrane region" description="Helical" evidence="6">
    <location>
        <begin position="223"/>
        <end position="240"/>
    </location>
</feature>
<dbReference type="GO" id="GO:0005886">
    <property type="term" value="C:plasma membrane"/>
    <property type="evidence" value="ECO:0007669"/>
    <property type="project" value="UniProtKB-SubCell"/>
</dbReference>
<evidence type="ECO:0000313" key="8">
    <source>
        <dbReference type="EMBL" id="CUH59365.1"/>
    </source>
</evidence>
<keyword evidence="3 6" id="KW-0812">Transmembrane</keyword>
<feature type="transmembrane region" description="Helical" evidence="6">
    <location>
        <begin position="62"/>
        <end position="81"/>
    </location>
</feature>
<dbReference type="AlphaFoldDB" id="A0A0P1EWI4"/>
<evidence type="ECO:0000256" key="5">
    <source>
        <dbReference type="ARBA" id="ARBA00023136"/>
    </source>
</evidence>
<sequence>MTDTHQQMPQDTPKKSTLVKNLPLIAILTVAAVGAYALRDTLSFQTLADNRESLIGFRDANYLLTALAFVGAYIVIVGFSLPGAAIATLTGGFLFGLFPGVLFNAGAATIGATAIFLAAKSGLGDKMSAKLDASEGAVRKIKDGIKEDEVSYLFIMRLVPAVPFFVANLIPAFMGVSLKRYVFTTFFGILPGGLVYTWVGAGLGEVFARGETPNLGIIFEPHVMGPILGLAALSVLPIILKKFRKGSAQ</sequence>
<dbReference type="PANTHER" id="PTHR12677:SF59">
    <property type="entry name" value="GOLGI APPARATUS MEMBRANE PROTEIN TVP38-RELATED"/>
    <property type="match status" value="1"/>
</dbReference>
<evidence type="ECO:0000256" key="1">
    <source>
        <dbReference type="ARBA" id="ARBA00004651"/>
    </source>
</evidence>
<proteinExistence type="inferred from homology"/>
<organism evidence="8 9">
    <name type="scientific">Thalassobacter stenotrophicus</name>
    <dbReference type="NCBI Taxonomy" id="266809"/>
    <lineage>
        <taxon>Bacteria</taxon>
        <taxon>Pseudomonadati</taxon>
        <taxon>Pseudomonadota</taxon>
        <taxon>Alphaproteobacteria</taxon>
        <taxon>Rhodobacterales</taxon>
        <taxon>Roseobacteraceae</taxon>
        <taxon>Thalassobacter</taxon>
    </lineage>
</organism>
<feature type="transmembrane region" description="Helical" evidence="6">
    <location>
        <begin position="21"/>
        <end position="38"/>
    </location>
</feature>
<accession>A0A0P1EWI4</accession>
<keyword evidence="4 6" id="KW-1133">Transmembrane helix</keyword>
<comment type="subcellular location">
    <subcellularLocation>
        <location evidence="1 6">Cell membrane</location>
        <topology evidence="1 6">Multi-pass membrane protein</topology>
    </subcellularLocation>
</comment>
<dbReference type="EMBL" id="CYRX01000009">
    <property type="protein sequence ID" value="CUH59365.1"/>
    <property type="molecule type" value="Genomic_DNA"/>
</dbReference>
<evidence type="ECO:0000259" key="7">
    <source>
        <dbReference type="Pfam" id="PF09335"/>
    </source>
</evidence>
<evidence type="ECO:0000256" key="2">
    <source>
        <dbReference type="ARBA" id="ARBA00022475"/>
    </source>
</evidence>
<feature type="domain" description="VTT" evidence="7">
    <location>
        <begin position="82"/>
        <end position="201"/>
    </location>
</feature>
<gene>
    <name evidence="8" type="ORF">THS5294_00649</name>
</gene>
<evidence type="ECO:0000256" key="3">
    <source>
        <dbReference type="ARBA" id="ARBA00022692"/>
    </source>
</evidence>
<evidence type="ECO:0000256" key="6">
    <source>
        <dbReference type="RuleBase" id="RU366058"/>
    </source>
</evidence>
<keyword evidence="5 6" id="KW-0472">Membrane</keyword>
<feature type="transmembrane region" description="Helical" evidence="6">
    <location>
        <begin position="181"/>
        <end position="203"/>
    </location>
</feature>
<feature type="transmembrane region" description="Helical" evidence="6">
    <location>
        <begin position="93"/>
        <end position="119"/>
    </location>
</feature>
<keyword evidence="2 6" id="KW-1003">Cell membrane</keyword>